<evidence type="ECO:0000256" key="1">
    <source>
        <dbReference type="SAM" id="Phobius"/>
    </source>
</evidence>
<keyword evidence="1" id="KW-0472">Membrane</keyword>
<name>U4LB75_PYROM</name>
<feature type="transmembrane region" description="Helical" evidence="1">
    <location>
        <begin position="12"/>
        <end position="29"/>
    </location>
</feature>
<protein>
    <submittedName>
        <fullName evidence="2">Uncharacterized protein</fullName>
    </submittedName>
</protein>
<keyword evidence="1" id="KW-1133">Transmembrane helix</keyword>
<evidence type="ECO:0000313" key="2">
    <source>
        <dbReference type="EMBL" id="CCX16447.1"/>
    </source>
</evidence>
<sequence length="30" mass="3597">MGDPARVIEQGRREGHSLLIFFVLFWYFVL</sequence>
<evidence type="ECO:0000313" key="3">
    <source>
        <dbReference type="Proteomes" id="UP000018144"/>
    </source>
</evidence>
<keyword evidence="1" id="KW-0812">Transmembrane</keyword>
<proteinExistence type="predicted"/>
<dbReference type="AlphaFoldDB" id="U4LB75"/>
<gene>
    <name evidence="2" type="ORF">PCON_03090</name>
</gene>
<dbReference type="Proteomes" id="UP000018144">
    <property type="component" value="Unassembled WGS sequence"/>
</dbReference>
<accession>U4LB75</accession>
<organism evidence="2 3">
    <name type="scientific">Pyronema omphalodes (strain CBS 100304)</name>
    <name type="common">Pyronema confluens</name>
    <dbReference type="NCBI Taxonomy" id="1076935"/>
    <lineage>
        <taxon>Eukaryota</taxon>
        <taxon>Fungi</taxon>
        <taxon>Dikarya</taxon>
        <taxon>Ascomycota</taxon>
        <taxon>Pezizomycotina</taxon>
        <taxon>Pezizomycetes</taxon>
        <taxon>Pezizales</taxon>
        <taxon>Pyronemataceae</taxon>
        <taxon>Pyronema</taxon>
    </lineage>
</organism>
<reference evidence="2 3" key="1">
    <citation type="journal article" date="2013" name="PLoS Genet.">
        <title>The genome and development-dependent transcriptomes of Pyronema confluens: a window into fungal evolution.</title>
        <authorList>
            <person name="Traeger S."/>
            <person name="Altegoer F."/>
            <person name="Freitag M."/>
            <person name="Gabaldon T."/>
            <person name="Kempken F."/>
            <person name="Kumar A."/>
            <person name="Marcet-Houben M."/>
            <person name="Poggeler S."/>
            <person name="Stajich J.E."/>
            <person name="Nowrousian M."/>
        </authorList>
    </citation>
    <scope>NUCLEOTIDE SEQUENCE [LARGE SCALE GENOMIC DNA]</scope>
    <source>
        <strain evidence="3">CBS 100304</strain>
        <tissue evidence="2">Vegetative mycelium</tissue>
    </source>
</reference>
<dbReference type="EMBL" id="HF936418">
    <property type="protein sequence ID" value="CCX16447.1"/>
    <property type="molecule type" value="Genomic_DNA"/>
</dbReference>
<keyword evidence="3" id="KW-1185">Reference proteome</keyword>